<evidence type="ECO:0000313" key="1">
    <source>
        <dbReference type="EMBL" id="CAM9476999.1"/>
    </source>
</evidence>
<protein>
    <submittedName>
        <fullName evidence="1">Uncharacterized protein</fullName>
    </submittedName>
</protein>
<organism evidence="1 2">
    <name type="scientific">Rangifer tarandus platyrhynchus</name>
    <name type="common">Svalbard reindeer</name>
    <dbReference type="NCBI Taxonomy" id="3082113"/>
    <lineage>
        <taxon>Eukaryota</taxon>
        <taxon>Metazoa</taxon>
        <taxon>Chordata</taxon>
        <taxon>Craniata</taxon>
        <taxon>Vertebrata</taxon>
        <taxon>Euteleostomi</taxon>
        <taxon>Mammalia</taxon>
        <taxon>Eutheria</taxon>
        <taxon>Laurasiatheria</taxon>
        <taxon>Artiodactyla</taxon>
        <taxon>Ruminantia</taxon>
        <taxon>Pecora</taxon>
        <taxon>Cervidae</taxon>
        <taxon>Odocoileinae</taxon>
        <taxon>Rangifer</taxon>
    </lineage>
</organism>
<name>A0AC59Y8H9_RANTA</name>
<reference evidence="1" key="2">
    <citation type="submission" date="2025-03" db="EMBL/GenBank/DDBJ databases">
        <authorList>
            <consortium name="ELIXIR-Norway"/>
            <consortium name="Elixir Norway"/>
        </authorList>
    </citation>
    <scope>NUCLEOTIDE SEQUENCE</scope>
</reference>
<proteinExistence type="predicted"/>
<gene>
    <name evidence="1" type="ORF">MRATA1EN22A_LOCUS3052</name>
</gene>
<evidence type="ECO:0000313" key="2">
    <source>
        <dbReference type="Proteomes" id="UP001162501"/>
    </source>
</evidence>
<reference evidence="1" key="1">
    <citation type="submission" date="2023-05" db="EMBL/GenBank/DDBJ databases">
        <authorList>
            <consortium name="ELIXIR-Norway"/>
        </authorList>
    </citation>
    <scope>NUCLEOTIDE SEQUENCE</scope>
</reference>
<dbReference type="EMBL" id="OX596095">
    <property type="protein sequence ID" value="CAM9476999.1"/>
    <property type="molecule type" value="Genomic_DNA"/>
</dbReference>
<accession>A0AC59Y8H9</accession>
<sequence length="106" mass="11627">MCPQRDRCSFQDKTRSSEAHRAAPARVERWKPVKAARLHTVVLIPVVSWKQGVWAELRPGQPFSTAELGSLSPLAIPSGALQSARKSADSLPLGLSLTRVESQQKL</sequence>
<dbReference type="Proteomes" id="UP001162501">
    <property type="component" value="Chromosome 11"/>
</dbReference>